<accession>A0A7G9G354</accession>
<dbReference type="Proteomes" id="UP000515823">
    <property type="component" value="Chromosome"/>
</dbReference>
<dbReference type="EMBL" id="CP060634">
    <property type="protein sequence ID" value="QNM05236.1"/>
    <property type="molecule type" value="Genomic_DNA"/>
</dbReference>
<feature type="chain" id="PRO_5039566726" evidence="1">
    <location>
        <begin position="26"/>
        <end position="109"/>
    </location>
</feature>
<gene>
    <name evidence="2" type="ORF">H9Q78_12435</name>
</gene>
<dbReference type="AlphaFoldDB" id="A0A7G9G354"/>
<evidence type="ECO:0000313" key="3">
    <source>
        <dbReference type="Proteomes" id="UP000515823"/>
    </source>
</evidence>
<name>A0A7G9G354_9FIRM</name>
<evidence type="ECO:0000313" key="2">
    <source>
        <dbReference type="EMBL" id="QNM05236.1"/>
    </source>
</evidence>
<protein>
    <submittedName>
        <fullName evidence="2">Uncharacterized protein</fullName>
    </submittedName>
</protein>
<keyword evidence="3" id="KW-1185">Reference proteome</keyword>
<dbReference type="PROSITE" id="PS51257">
    <property type="entry name" value="PROKAR_LIPOPROTEIN"/>
    <property type="match status" value="1"/>
</dbReference>
<reference evidence="2 3" key="1">
    <citation type="submission" date="2020-08" db="EMBL/GenBank/DDBJ databases">
        <authorList>
            <person name="Liu C."/>
            <person name="Sun Q."/>
        </authorList>
    </citation>
    <scope>NUCLEOTIDE SEQUENCE [LARGE SCALE GENOMIC DNA]</scope>
    <source>
        <strain evidence="2 3">NSJ-38</strain>
    </source>
</reference>
<sequence>MSRKIKKFNKLSKLPLALLSFVLMAFFLASCMDSGKAPDTEKAEEETVVYMGRSLPVSKLSDETLEWLEWFNQMPEEAQLAINYVPYDISSLINEGSGSPEALETTDAP</sequence>
<organism evidence="2 3">
    <name type="scientific">Qiania dongpingensis</name>
    <dbReference type="NCBI Taxonomy" id="2763669"/>
    <lineage>
        <taxon>Bacteria</taxon>
        <taxon>Bacillati</taxon>
        <taxon>Bacillota</taxon>
        <taxon>Clostridia</taxon>
        <taxon>Lachnospirales</taxon>
        <taxon>Lachnospiraceae</taxon>
        <taxon>Qiania</taxon>
    </lineage>
</organism>
<evidence type="ECO:0000256" key="1">
    <source>
        <dbReference type="SAM" id="SignalP"/>
    </source>
</evidence>
<feature type="signal peptide" evidence="1">
    <location>
        <begin position="1"/>
        <end position="25"/>
    </location>
</feature>
<proteinExistence type="predicted"/>
<dbReference type="RefSeq" id="WP_249302058.1">
    <property type="nucleotide sequence ID" value="NZ_CP060634.1"/>
</dbReference>
<dbReference type="KEGG" id="qdo:H9Q78_12435"/>
<keyword evidence="1" id="KW-0732">Signal</keyword>